<dbReference type="EMBL" id="KQ964255">
    <property type="protein sequence ID" value="KXJ89385.1"/>
    <property type="molecule type" value="Genomic_DNA"/>
</dbReference>
<feature type="compositionally biased region" description="Basic and acidic residues" evidence="1">
    <location>
        <begin position="92"/>
        <end position="105"/>
    </location>
</feature>
<evidence type="ECO:0000313" key="2">
    <source>
        <dbReference type="EMBL" id="KXJ89385.1"/>
    </source>
</evidence>
<evidence type="ECO:0000256" key="1">
    <source>
        <dbReference type="SAM" id="MobiDB-lite"/>
    </source>
</evidence>
<gene>
    <name evidence="2" type="ORF">Micbo1qcDRAFT_165449</name>
</gene>
<dbReference type="Proteomes" id="UP000070501">
    <property type="component" value="Unassembled WGS sequence"/>
</dbReference>
<dbReference type="AlphaFoldDB" id="A0A136IWU8"/>
<accession>A0A136IWU8</accession>
<sequence>MDGGSYNNIVRTSSPFSQQPSAASPNTYKANVNRTKTRKWVEAKQNNYDGDDWGNDYDDDEPEEPIPLPLKKAPTAGLPSTLRAVSQPLQARHIDTNDAYGRRSFGDPPPSQNISQQAAEVPASGPANAPSMPRDQSQPVYSVEATPEAQSSVASNPQSFPVYASE</sequence>
<feature type="compositionally biased region" description="Acidic residues" evidence="1">
    <location>
        <begin position="49"/>
        <end position="64"/>
    </location>
</feature>
<proteinExistence type="predicted"/>
<feature type="compositionally biased region" description="Low complexity" evidence="1">
    <location>
        <begin position="13"/>
        <end position="25"/>
    </location>
</feature>
<dbReference type="InParanoid" id="A0A136IWU8"/>
<organism evidence="2 3">
    <name type="scientific">Microdochium bolleyi</name>
    <dbReference type="NCBI Taxonomy" id="196109"/>
    <lineage>
        <taxon>Eukaryota</taxon>
        <taxon>Fungi</taxon>
        <taxon>Dikarya</taxon>
        <taxon>Ascomycota</taxon>
        <taxon>Pezizomycotina</taxon>
        <taxon>Sordariomycetes</taxon>
        <taxon>Xylariomycetidae</taxon>
        <taxon>Xylariales</taxon>
        <taxon>Microdochiaceae</taxon>
        <taxon>Microdochium</taxon>
    </lineage>
</organism>
<reference evidence="3" key="1">
    <citation type="submission" date="2016-02" db="EMBL/GenBank/DDBJ databases">
        <title>Draft genome sequence of Microdochium bolleyi, a fungal endophyte of beachgrass.</title>
        <authorList>
            <consortium name="DOE Joint Genome Institute"/>
            <person name="David A.S."/>
            <person name="May G."/>
            <person name="Haridas S."/>
            <person name="Lim J."/>
            <person name="Wang M."/>
            <person name="Labutti K."/>
            <person name="Lipzen A."/>
            <person name="Barry K."/>
            <person name="Grigoriev I.V."/>
        </authorList>
    </citation>
    <scope>NUCLEOTIDE SEQUENCE [LARGE SCALE GENOMIC DNA]</scope>
    <source>
        <strain evidence="3">J235TASD1</strain>
    </source>
</reference>
<feature type="non-terminal residue" evidence="2">
    <location>
        <position position="166"/>
    </location>
</feature>
<dbReference type="OrthoDB" id="5151921at2759"/>
<feature type="region of interest" description="Disordered" evidence="1">
    <location>
        <begin position="1"/>
        <end position="166"/>
    </location>
</feature>
<feature type="compositionally biased region" description="Polar residues" evidence="1">
    <location>
        <begin position="1"/>
        <end position="12"/>
    </location>
</feature>
<feature type="compositionally biased region" description="Polar residues" evidence="1">
    <location>
        <begin position="148"/>
        <end position="159"/>
    </location>
</feature>
<protein>
    <submittedName>
        <fullName evidence="2">Uncharacterized protein</fullName>
    </submittedName>
</protein>
<name>A0A136IWU8_9PEZI</name>
<keyword evidence="3" id="KW-1185">Reference proteome</keyword>
<evidence type="ECO:0000313" key="3">
    <source>
        <dbReference type="Proteomes" id="UP000070501"/>
    </source>
</evidence>
<dbReference type="STRING" id="196109.A0A136IWU8"/>